<protein>
    <submittedName>
        <fullName evidence="1">Uncharacterized protein</fullName>
    </submittedName>
</protein>
<dbReference type="SUPFAM" id="SSF50249">
    <property type="entry name" value="Nucleic acid-binding proteins"/>
    <property type="match status" value="1"/>
</dbReference>
<dbReference type="EMBL" id="JADQUG010000118">
    <property type="protein sequence ID" value="MBG9355475.1"/>
    <property type="molecule type" value="Genomic_DNA"/>
</dbReference>
<organism evidence="1 2">
    <name type="scientific">Corynebacterium belfantii</name>
    <dbReference type="NCBI Taxonomy" id="2014537"/>
    <lineage>
        <taxon>Bacteria</taxon>
        <taxon>Bacillati</taxon>
        <taxon>Actinomycetota</taxon>
        <taxon>Actinomycetes</taxon>
        <taxon>Mycobacteriales</taxon>
        <taxon>Corynebacteriaceae</taxon>
        <taxon>Corynebacterium</taxon>
    </lineage>
</organism>
<gene>
    <name evidence="1" type="ORF">I4J41_13460</name>
</gene>
<comment type="caution">
    <text evidence="1">The sequence shown here is derived from an EMBL/GenBank/DDBJ whole genome shotgun (WGS) entry which is preliminary data.</text>
</comment>
<keyword evidence="2" id="KW-1185">Reference proteome</keyword>
<dbReference type="Gene3D" id="2.40.50.140">
    <property type="entry name" value="Nucleic acid-binding proteins"/>
    <property type="match status" value="1"/>
</dbReference>
<reference evidence="1 2" key="1">
    <citation type="journal article" date="2020" name="J. Clin. Microbiol.">
        <title>Assessing the Genetic Diversity of Austrian Corynebacterium diphtheriae Clinical Isolates, 2011-2019.</title>
        <authorList>
            <person name="Schaeffer J."/>
            <person name="Huhulescu S."/>
            <person name="Stoeger A."/>
            <person name="Allerberger F."/>
            <person name="Ruppitsch W."/>
        </authorList>
    </citation>
    <scope>NUCLEOTIDE SEQUENCE [LARGE SCALE GENOMIC DNA]</scope>
    <source>
        <strain evidence="1 2">04-17</strain>
    </source>
</reference>
<proteinExistence type="predicted"/>
<evidence type="ECO:0000313" key="2">
    <source>
        <dbReference type="Proteomes" id="UP000615580"/>
    </source>
</evidence>
<accession>A0ABS0LFK8</accession>
<dbReference type="Proteomes" id="UP000615580">
    <property type="component" value="Unassembled WGS sequence"/>
</dbReference>
<evidence type="ECO:0000313" key="1">
    <source>
        <dbReference type="EMBL" id="MBG9355475.1"/>
    </source>
</evidence>
<dbReference type="InterPro" id="IPR012340">
    <property type="entry name" value="NA-bd_OB-fold"/>
</dbReference>
<dbReference type="RefSeq" id="WP_088266612.1">
    <property type="nucleotide sequence ID" value="NZ_CANNXG010000042.1"/>
</dbReference>
<sequence>MPFVNKTTGEVESEIVELTSYLPDANVRGVFGLIHTGDRVAISYSLKTDHFTTKDGIEQFQLVARIDSVQLIDSRAEPAARLRPSFKT</sequence>
<name>A0ABS0LFK8_9CORY</name>